<protein>
    <recommendedName>
        <fullName evidence="5">SAM domain-containing protein</fullName>
    </recommendedName>
</protein>
<dbReference type="InterPro" id="IPR013761">
    <property type="entry name" value="SAM/pointed_sf"/>
</dbReference>
<proteinExistence type="predicted"/>
<dbReference type="GO" id="GO:0042393">
    <property type="term" value="F:histone binding"/>
    <property type="evidence" value="ECO:0007669"/>
    <property type="project" value="TreeGrafter"/>
</dbReference>
<feature type="compositionally biased region" description="Low complexity" evidence="2">
    <location>
        <begin position="1"/>
        <end position="18"/>
    </location>
</feature>
<dbReference type="AlphaFoldDB" id="A0A0D2UHT9"/>
<keyword evidence="1" id="KW-0677">Repeat</keyword>
<dbReference type="PANTHER" id="PTHR12247:SF131">
    <property type="entry name" value="LD05287P"/>
    <property type="match status" value="1"/>
</dbReference>
<reference evidence="4" key="1">
    <citation type="submission" date="2011-02" db="EMBL/GenBank/DDBJ databases">
        <title>The Genome Sequence of Capsaspora owczarzaki ATCC 30864.</title>
        <authorList>
            <person name="Russ C."/>
            <person name="Cuomo C."/>
            <person name="Burger G."/>
            <person name="Gray M.W."/>
            <person name="Holland P.W.H."/>
            <person name="King N."/>
            <person name="Lang F.B.F."/>
            <person name="Roger A.J."/>
            <person name="Ruiz-Trillo I."/>
            <person name="Young S.K."/>
            <person name="Zeng Q."/>
            <person name="Gargeya S."/>
            <person name="Alvarado L."/>
            <person name="Berlin A."/>
            <person name="Chapman S.B."/>
            <person name="Chen Z."/>
            <person name="Freedman E."/>
            <person name="Gellesch M."/>
            <person name="Goldberg J."/>
            <person name="Griggs A."/>
            <person name="Gujja S."/>
            <person name="Heilman E."/>
            <person name="Heiman D."/>
            <person name="Howarth C."/>
            <person name="Mehta T."/>
            <person name="Neiman D."/>
            <person name="Pearson M."/>
            <person name="Roberts A."/>
            <person name="Saif S."/>
            <person name="Shea T."/>
            <person name="Shenoy N."/>
            <person name="Sisk P."/>
            <person name="Stolte C."/>
            <person name="Sykes S."/>
            <person name="White J."/>
            <person name="Yandava C."/>
            <person name="Haas B."/>
            <person name="Nusbaum C."/>
            <person name="Birren B."/>
        </authorList>
    </citation>
    <scope>NUCLEOTIDE SEQUENCE</scope>
    <source>
        <strain evidence="4">ATCC 30864</strain>
    </source>
</reference>
<name>A0A0D2UHT9_CAPO3</name>
<dbReference type="eggNOG" id="KOG3766">
    <property type="taxonomic scope" value="Eukaryota"/>
</dbReference>
<sequence>MSSNNAGRSNSSSAGAASNHHRNIPRNLNDVLARLGMATLLPLMTAAGLDYATLLSCDGADLQQAGVPSSERGRLIVALEQLRRAIRGESVDGWMFSPPAGASSSASQLTGAAATAAAASVRAAQLERAAVARERAARPPTTFPTGETASVMSYSEAAVAAMSNAARTLNCTVDRLSELGLTVGDSGISMVMFGRPTRANPSVVPSHGMGIAYQLEATNLLTREISPATIVDFTATQVRVHFTSHPTSVLDYWCDTTSTLLHPIGYCKLNGLQLVVPNGGSWSWDSAVNTRQPRVHVSNFSNDQCAPPGWEYANPPENRFQVGMRLEAADVMPGSLLTCVATVATVRGAFVHITFDGWSDKYDYVMGAVQFECIAS</sequence>
<dbReference type="EMBL" id="KE346367">
    <property type="protein sequence ID" value="KJE94656.1"/>
    <property type="molecule type" value="Genomic_DNA"/>
</dbReference>
<dbReference type="PANTHER" id="PTHR12247">
    <property type="entry name" value="POLYCOMB GROUP PROTEIN"/>
    <property type="match status" value="1"/>
</dbReference>
<evidence type="ECO:0000256" key="1">
    <source>
        <dbReference type="ARBA" id="ARBA00022737"/>
    </source>
</evidence>
<dbReference type="PROSITE" id="PS51079">
    <property type="entry name" value="MBT"/>
    <property type="match status" value="2"/>
</dbReference>
<dbReference type="Gene3D" id="2.30.30.140">
    <property type="match status" value="2"/>
</dbReference>
<dbReference type="SUPFAM" id="SSF47769">
    <property type="entry name" value="SAM/Pointed domain"/>
    <property type="match status" value="1"/>
</dbReference>
<organism evidence="3 4">
    <name type="scientific">Capsaspora owczarzaki (strain ATCC 30864)</name>
    <dbReference type="NCBI Taxonomy" id="595528"/>
    <lineage>
        <taxon>Eukaryota</taxon>
        <taxon>Filasterea</taxon>
        <taxon>Capsaspora</taxon>
    </lineage>
</organism>
<dbReference type="Proteomes" id="UP000008743">
    <property type="component" value="Unassembled WGS sequence"/>
</dbReference>
<evidence type="ECO:0008006" key="5">
    <source>
        <dbReference type="Google" id="ProtNLM"/>
    </source>
</evidence>
<accession>A0A0D2UHT9</accession>
<dbReference type="GO" id="GO:0005634">
    <property type="term" value="C:nucleus"/>
    <property type="evidence" value="ECO:0007669"/>
    <property type="project" value="InterPro"/>
</dbReference>
<dbReference type="SUPFAM" id="SSF63748">
    <property type="entry name" value="Tudor/PWWP/MBT"/>
    <property type="match status" value="2"/>
</dbReference>
<gene>
    <name evidence="3" type="ORF">CAOG_005270</name>
</gene>
<dbReference type="GO" id="GO:0003682">
    <property type="term" value="F:chromatin binding"/>
    <property type="evidence" value="ECO:0007669"/>
    <property type="project" value="TreeGrafter"/>
</dbReference>
<dbReference type="InterPro" id="IPR004092">
    <property type="entry name" value="Mbt"/>
</dbReference>
<dbReference type="GO" id="GO:0045892">
    <property type="term" value="P:negative regulation of DNA-templated transcription"/>
    <property type="evidence" value="ECO:0007669"/>
    <property type="project" value="TreeGrafter"/>
</dbReference>
<dbReference type="OrthoDB" id="8188861at2759"/>
<dbReference type="PhylomeDB" id="A0A0D2UHT9"/>
<evidence type="ECO:0000313" key="4">
    <source>
        <dbReference type="Proteomes" id="UP000008743"/>
    </source>
</evidence>
<dbReference type="Pfam" id="PF02820">
    <property type="entry name" value="MBT"/>
    <property type="match status" value="2"/>
</dbReference>
<dbReference type="InParanoid" id="A0A0D2UHT9"/>
<dbReference type="InterPro" id="IPR050548">
    <property type="entry name" value="PcG_chromatin_remod_factors"/>
</dbReference>
<dbReference type="SMART" id="SM00561">
    <property type="entry name" value="MBT"/>
    <property type="match status" value="2"/>
</dbReference>
<keyword evidence="4" id="KW-1185">Reference proteome</keyword>
<dbReference type="Gene3D" id="1.10.150.50">
    <property type="entry name" value="Transcription Factor, Ets-1"/>
    <property type="match status" value="1"/>
</dbReference>
<dbReference type="CDD" id="cd20088">
    <property type="entry name" value="MBT"/>
    <property type="match status" value="1"/>
</dbReference>
<feature type="region of interest" description="Disordered" evidence="2">
    <location>
        <begin position="1"/>
        <end position="22"/>
    </location>
</feature>
<evidence type="ECO:0000256" key="2">
    <source>
        <dbReference type="SAM" id="MobiDB-lite"/>
    </source>
</evidence>
<evidence type="ECO:0000313" key="3">
    <source>
        <dbReference type="EMBL" id="KJE94656.1"/>
    </source>
</evidence>
<dbReference type="STRING" id="595528.A0A0D2UHT9"/>